<gene>
    <name evidence="2" type="ORF">NBH00_03405</name>
</gene>
<proteinExistence type="predicted"/>
<dbReference type="Proteomes" id="UP001056035">
    <property type="component" value="Chromosome"/>
</dbReference>
<protein>
    <submittedName>
        <fullName evidence="2">Heme NO-binding domain-containing protein</fullName>
    </submittedName>
</protein>
<dbReference type="InterPro" id="IPR011644">
    <property type="entry name" value="Heme_NO-bd"/>
</dbReference>
<feature type="domain" description="Heme NO-binding" evidence="1">
    <location>
        <begin position="2"/>
        <end position="155"/>
    </location>
</feature>
<name>A0ABY5DX86_9ACTN</name>
<dbReference type="InterPro" id="IPR024096">
    <property type="entry name" value="NO_sig/Golgi_transp_ligand-bd"/>
</dbReference>
<keyword evidence="3" id="KW-1185">Reference proteome</keyword>
<dbReference type="RefSeq" id="WP_254571951.1">
    <property type="nucleotide sequence ID" value="NZ_CP098502.1"/>
</dbReference>
<evidence type="ECO:0000259" key="1">
    <source>
        <dbReference type="Pfam" id="PF07700"/>
    </source>
</evidence>
<dbReference type="EMBL" id="CP098502">
    <property type="protein sequence ID" value="UTI65265.1"/>
    <property type="molecule type" value="Genomic_DNA"/>
</dbReference>
<evidence type="ECO:0000313" key="2">
    <source>
        <dbReference type="EMBL" id="UTI65265.1"/>
    </source>
</evidence>
<dbReference type="Pfam" id="PF07700">
    <property type="entry name" value="HNOB"/>
    <property type="match status" value="1"/>
</dbReference>
<evidence type="ECO:0000313" key="3">
    <source>
        <dbReference type="Proteomes" id="UP001056035"/>
    </source>
</evidence>
<dbReference type="Gene3D" id="3.90.1520.10">
    <property type="entry name" value="H-NOX domain"/>
    <property type="match status" value="1"/>
</dbReference>
<dbReference type="InterPro" id="IPR038158">
    <property type="entry name" value="H-NOX_domain_sf"/>
</dbReference>
<sequence>MFNLLENVVTREHGEDTWDDLLDDARLAGAYTSLGSYPDADLLALVAAASARLEVPADDVVRWFGREALPLLAQSYPAFFTPHTSTRPFLLTLNDVIHPEVRKLYPGAEVPVFDFTVSPGDELVIGYASGRQLCSLAEGFIEAAAAHYGEVATIHQPACMKHGAPKCQIVVTTTR</sequence>
<reference evidence="2 3" key="1">
    <citation type="submission" date="2022-06" db="EMBL/GenBank/DDBJ databases">
        <title>Paraconexibacter antarcticus.</title>
        <authorList>
            <person name="Kim C.S."/>
        </authorList>
    </citation>
    <scope>NUCLEOTIDE SEQUENCE [LARGE SCALE GENOMIC DNA]</scope>
    <source>
        <strain evidence="2 3">02-257</strain>
    </source>
</reference>
<accession>A0ABY5DX86</accession>
<dbReference type="SUPFAM" id="SSF111126">
    <property type="entry name" value="Ligand-binding domain in the NO signalling and Golgi transport"/>
    <property type="match status" value="1"/>
</dbReference>
<organism evidence="2 3">
    <name type="scientific">Paraconexibacter antarcticus</name>
    <dbReference type="NCBI Taxonomy" id="2949664"/>
    <lineage>
        <taxon>Bacteria</taxon>
        <taxon>Bacillati</taxon>
        <taxon>Actinomycetota</taxon>
        <taxon>Thermoleophilia</taxon>
        <taxon>Solirubrobacterales</taxon>
        <taxon>Paraconexibacteraceae</taxon>
        <taxon>Paraconexibacter</taxon>
    </lineage>
</organism>